<dbReference type="AlphaFoldDB" id="A0A087DTI8"/>
<evidence type="ECO:0000313" key="3">
    <source>
        <dbReference type="Proteomes" id="UP000029055"/>
    </source>
</evidence>
<feature type="compositionally biased region" description="Low complexity" evidence="1">
    <location>
        <begin position="29"/>
        <end position="38"/>
    </location>
</feature>
<feature type="region of interest" description="Disordered" evidence="1">
    <location>
        <begin position="29"/>
        <end position="70"/>
    </location>
</feature>
<gene>
    <name evidence="2" type="ORF">BISU_3020</name>
</gene>
<keyword evidence="3" id="KW-1185">Reference proteome</keyword>
<accession>A0A087DTI8</accession>
<evidence type="ECO:0000313" key="2">
    <source>
        <dbReference type="EMBL" id="KFI98838.1"/>
    </source>
</evidence>
<name>A0A087DTI8_9BIFI</name>
<comment type="caution">
    <text evidence="2">The sequence shown here is derived from an EMBL/GenBank/DDBJ whole genome shotgun (WGS) entry which is preliminary data.</text>
</comment>
<dbReference type="Proteomes" id="UP000029055">
    <property type="component" value="Unassembled WGS sequence"/>
</dbReference>
<protein>
    <submittedName>
        <fullName evidence="2">Uncharacterized protein</fullName>
    </submittedName>
</protein>
<reference evidence="2 3" key="1">
    <citation type="submission" date="2014-03" db="EMBL/GenBank/DDBJ databases">
        <title>Genomics of Bifidobacteria.</title>
        <authorList>
            <person name="Ventura M."/>
            <person name="Milani C."/>
            <person name="Lugli G.A."/>
        </authorList>
    </citation>
    <scope>NUCLEOTIDE SEQUENCE [LARGE SCALE GENOMIC DNA]</scope>
    <source>
        <strain evidence="2 3">LMG 11597</strain>
    </source>
</reference>
<proteinExistence type="predicted"/>
<dbReference type="EMBL" id="JGZR01000016">
    <property type="protein sequence ID" value="KFI98838.1"/>
    <property type="molecule type" value="Genomic_DNA"/>
</dbReference>
<sequence length="70" mass="7743">MARMLRHGGPRADGDKGEMIGRIHRAGARIGARLPVRGVPERRRGPGRPLPAPRQKHRDSHAARWGRVAV</sequence>
<evidence type="ECO:0000256" key="1">
    <source>
        <dbReference type="SAM" id="MobiDB-lite"/>
    </source>
</evidence>
<organism evidence="2 3">
    <name type="scientific">Bifidobacterium subtile</name>
    <dbReference type="NCBI Taxonomy" id="77635"/>
    <lineage>
        <taxon>Bacteria</taxon>
        <taxon>Bacillati</taxon>
        <taxon>Actinomycetota</taxon>
        <taxon>Actinomycetes</taxon>
        <taxon>Bifidobacteriales</taxon>
        <taxon>Bifidobacteriaceae</taxon>
        <taxon>Bifidobacterium</taxon>
    </lineage>
</organism>